<proteinExistence type="predicted"/>
<sequence length="158" mass="17694">MNSLSGFVPVLLMLATFALLFVIYRWFTAKRYPQKTSAMLDTLPSLESIGIRRDANGYSGQYRNYPVYIYATTSMKPVGYFQGNKFQVWVIAAPQPGDLKGIGGFFGKYLVAGEKPGYAMVGFLINFDATSTPADDIRLKLDELIDVLLQHEVKAYQI</sequence>
<gene>
    <name evidence="2" type="ORF">SDC9_53247</name>
</gene>
<reference evidence="2" key="1">
    <citation type="submission" date="2019-08" db="EMBL/GenBank/DDBJ databases">
        <authorList>
            <person name="Kucharzyk K."/>
            <person name="Murdoch R.W."/>
            <person name="Higgins S."/>
            <person name="Loffler F."/>
        </authorList>
    </citation>
    <scope>NUCLEOTIDE SEQUENCE</scope>
</reference>
<evidence type="ECO:0000256" key="1">
    <source>
        <dbReference type="SAM" id="Phobius"/>
    </source>
</evidence>
<keyword evidence="1" id="KW-0812">Transmembrane</keyword>
<dbReference type="EMBL" id="VSSQ01001282">
    <property type="protein sequence ID" value="MPM06943.1"/>
    <property type="molecule type" value="Genomic_DNA"/>
</dbReference>
<organism evidence="2">
    <name type="scientific">bioreactor metagenome</name>
    <dbReference type="NCBI Taxonomy" id="1076179"/>
    <lineage>
        <taxon>unclassified sequences</taxon>
        <taxon>metagenomes</taxon>
        <taxon>ecological metagenomes</taxon>
    </lineage>
</organism>
<keyword evidence="1" id="KW-0472">Membrane</keyword>
<keyword evidence="1" id="KW-1133">Transmembrane helix</keyword>
<accession>A0A644WY19</accession>
<dbReference type="AlphaFoldDB" id="A0A644WY19"/>
<feature type="transmembrane region" description="Helical" evidence="1">
    <location>
        <begin position="6"/>
        <end position="27"/>
    </location>
</feature>
<comment type="caution">
    <text evidence="2">The sequence shown here is derived from an EMBL/GenBank/DDBJ whole genome shotgun (WGS) entry which is preliminary data.</text>
</comment>
<protein>
    <submittedName>
        <fullName evidence="2">Uncharacterized protein</fullName>
    </submittedName>
</protein>
<name>A0A644WY19_9ZZZZ</name>
<evidence type="ECO:0000313" key="2">
    <source>
        <dbReference type="EMBL" id="MPM06943.1"/>
    </source>
</evidence>